<organism evidence="1 2">
    <name type="scientific">Rousettus aegyptiacus</name>
    <name type="common">Egyptian fruit bat</name>
    <name type="synonym">Pteropus aegyptiacus</name>
    <dbReference type="NCBI Taxonomy" id="9407"/>
    <lineage>
        <taxon>Eukaryota</taxon>
        <taxon>Metazoa</taxon>
        <taxon>Chordata</taxon>
        <taxon>Craniata</taxon>
        <taxon>Vertebrata</taxon>
        <taxon>Euteleostomi</taxon>
        <taxon>Mammalia</taxon>
        <taxon>Eutheria</taxon>
        <taxon>Laurasiatheria</taxon>
        <taxon>Chiroptera</taxon>
        <taxon>Yinpterochiroptera</taxon>
        <taxon>Pteropodoidea</taxon>
        <taxon>Pteropodidae</taxon>
        <taxon>Rousettinae</taxon>
        <taxon>Rousettus</taxon>
    </lineage>
</organism>
<comment type="caution">
    <text evidence="1">The sequence shown here is derived from an EMBL/GenBank/DDBJ whole genome shotgun (WGS) entry which is preliminary data.</text>
</comment>
<name>A0A7J8DXS5_ROUAE</name>
<proteinExistence type="predicted"/>
<accession>A0A7J8DXS5</accession>
<evidence type="ECO:0000313" key="2">
    <source>
        <dbReference type="Proteomes" id="UP000593571"/>
    </source>
</evidence>
<gene>
    <name evidence="1" type="ORF">HJG63_008407</name>
</gene>
<dbReference type="EMBL" id="JACASE010000011">
    <property type="protein sequence ID" value="KAF6427943.1"/>
    <property type="molecule type" value="Genomic_DNA"/>
</dbReference>
<sequence length="158" mass="17691">MLQFGELGRSLTVFVFGWLTDTWTERWTTVSNLEIPDQPGFNVEEMIQSLKETKMLRVNLSFKTYLSMSQVSIRHTFTITVRIKFVRGGPESLKSSVMDLSNRPDLTVRTAVSELVNLNVVAVIGSQRQESGGCPQPPKAAEVVTVVYSRVKAAIRIV</sequence>
<evidence type="ECO:0000313" key="1">
    <source>
        <dbReference type="EMBL" id="KAF6427943.1"/>
    </source>
</evidence>
<reference evidence="1 2" key="1">
    <citation type="journal article" date="2020" name="Nature">
        <title>Six reference-quality genomes reveal evolution of bat adaptations.</title>
        <authorList>
            <person name="Jebb D."/>
            <person name="Huang Z."/>
            <person name="Pippel M."/>
            <person name="Hughes G.M."/>
            <person name="Lavrichenko K."/>
            <person name="Devanna P."/>
            <person name="Winkler S."/>
            <person name="Jermiin L.S."/>
            <person name="Skirmuntt E.C."/>
            <person name="Katzourakis A."/>
            <person name="Burkitt-Gray L."/>
            <person name="Ray D.A."/>
            <person name="Sullivan K.A.M."/>
            <person name="Roscito J.G."/>
            <person name="Kirilenko B.M."/>
            <person name="Davalos L.M."/>
            <person name="Corthals A.P."/>
            <person name="Power M.L."/>
            <person name="Jones G."/>
            <person name="Ransome R.D."/>
            <person name="Dechmann D.K.N."/>
            <person name="Locatelli A.G."/>
            <person name="Puechmaille S.J."/>
            <person name="Fedrigo O."/>
            <person name="Jarvis E.D."/>
            <person name="Hiller M."/>
            <person name="Vernes S.C."/>
            <person name="Myers E.W."/>
            <person name="Teeling E.C."/>
        </authorList>
    </citation>
    <scope>NUCLEOTIDE SEQUENCE [LARGE SCALE GENOMIC DNA]</scope>
    <source>
        <strain evidence="1">MRouAeg1</strain>
        <tissue evidence="1">Muscle</tissue>
    </source>
</reference>
<dbReference type="AlphaFoldDB" id="A0A7J8DXS5"/>
<dbReference type="Proteomes" id="UP000593571">
    <property type="component" value="Unassembled WGS sequence"/>
</dbReference>
<keyword evidence="2" id="KW-1185">Reference proteome</keyword>
<protein>
    <submittedName>
        <fullName evidence="1">Uncharacterized protein</fullName>
    </submittedName>
</protein>